<keyword evidence="2" id="KW-1185">Reference proteome</keyword>
<sequence>MELYFKGDECLYKPVEEDDEEASTGGGGTRMIMRRPQSEIYRNFATEKRVEQREFMGKKYLIVDTLKILPWKLTTETKKILNYNCVKATYNDTLRKQNIVAWFTDAIALTAGPSRFSSLPGMILSVDVNDGELIWLATKVEFKKIKDEDVKAPSKGELIKEEDFRKKMEEMRQRNGGGPTRIIRN</sequence>
<evidence type="ECO:0008006" key="3">
    <source>
        <dbReference type="Google" id="ProtNLM"/>
    </source>
</evidence>
<dbReference type="AlphaFoldDB" id="A0AAD5KD53"/>
<comment type="caution">
    <text evidence="1">The sequence shown here is derived from an EMBL/GenBank/DDBJ whole genome shotgun (WGS) entry which is preliminary data.</text>
</comment>
<evidence type="ECO:0000313" key="2">
    <source>
        <dbReference type="Proteomes" id="UP000820818"/>
    </source>
</evidence>
<dbReference type="Proteomes" id="UP000820818">
    <property type="component" value="Unassembled WGS sequence"/>
</dbReference>
<name>A0AAD5KD53_9CRUS</name>
<evidence type="ECO:0000313" key="1">
    <source>
        <dbReference type="EMBL" id="KAI9549246.1"/>
    </source>
</evidence>
<protein>
    <recommendedName>
        <fullName evidence="3">GLPGLI family protein</fullName>
    </recommendedName>
</protein>
<gene>
    <name evidence="1" type="ORF">GHT06_006823</name>
</gene>
<reference evidence="1" key="1">
    <citation type="submission" date="2022-05" db="EMBL/GenBank/DDBJ databases">
        <title>A multi-omics perspective on studying reproductive biology in Daphnia sinensis.</title>
        <authorList>
            <person name="Jia J."/>
        </authorList>
    </citation>
    <scope>NUCLEOTIDE SEQUENCE</scope>
    <source>
        <strain evidence="1">WSL</strain>
    </source>
</reference>
<dbReference type="InterPro" id="IPR005901">
    <property type="entry name" value="GLPGLI"/>
</dbReference>
<proteinExistence type="predicted"/>
<organism evidence="1 2">
    <name type="scientific">Daphnia sinensis</name>
    <dbReference type="NCBI Taxonomy" id="1820382"/>
    <lineage>
        <taxon>Eukaryota</taxon>
        <taxon>Metazoa</taxon>
        <taxon>Ecdysozoa</taxon>
        <taxon>Arthropoda</taxon>
        <taxon>Crustacea</taxon>
        <taxon>Branchiopoda</taxon>
        <taxon>Diplostraca</taxon>
        <taxon>Cladocera</taxon>
        <taxon>Anomopoda</taxon>
        <taxon>Daphniidae</taxon>
        <taxon>Daphnia</taxon>
        <taxon>Daphnia similis group</taxon>
    </lineage>
</organism>
<dbReference type="NCBIfam" id="TIGR01200">
    <property type="entry name" value="GLPGLI"/>
    <property type="match status" value="1"/>
</dbReference>
<accession>A0AAD5KD53</accession>
<dbReference type="EMBL" id="WJBH02000341">
    <property type="protein sequence ID" value="KAI9549246.1"/>
    <property type="molecule type" value="Genomic_DNA"/>
</dbReference>
<dbReference type="Pfam" id="PF22252">
    <property type="entry name" value="PNGase_F-II_N"/>
    <property type="match status" value="1"/>
</dbReference>